<sequence length="96" mass="10751">MKISVCLQSVLLLCSQRNCNYCYCFVDEMLFLVARLQLRWISKRKQARGEYKRDGSALGHGVLSRRQTPRTTCLRGSCACVLRFANSTSTPAPCGG</sequence>
<organism evidence="1 2">
    <name type="scientific">Rhodofomes roseus</name>
    <dbReference type="NCBI Taxonomy" id="34475"/>
    <lineage>
        <taxon>Eukaryota</taxon>
        <taxon>Fungi</taxon>
        <taxon>Dikarya</taxon>
        <taxon>Basidiomycota</taxon>
        <taxon>Agaricomycotina</taxon>
        <taxon>Agaricomycetes</taxon>
        <taxon>Polyporales</taxon>
        <taxon>Rhodofomes</taxon>
    </lineage>
</organism>
<name>A0ABQ8KP65_9APHY</name>
<accession>A0ABQ8KP65</accession>
<dbReference type="Proteomes" id="UP000814176">
    <property type="component" value="Unassembled WGS sequence"/>
</dbReference>
<proteinExistence type="predicted"/>
<dbReference type="GeneID" id="71999537"/>
<comment type="caution">
    <text evidence="1">The sequence shown here is derived from an EMBL/GenBank/DDBJ whole genome shotgun (WGS) entry which is preliminary data.</text>
</comment>
<evidence type="ECO:0000313" key="1">
    <source>
        <dbReference type="EMBL" id="KAH9840116.1"/>
    </source>
</evidence>
<dbReference type="RefSeq" id="XP_047781766.1">
    <property type="nucleotide sequence ID" value="XM_047918805.1"/>
</dbReference>
<protein>
    <recommendedName>
        <fullName evidence="3">Secreted protein</fullName>
    </recommendedName>
</protein>
<dbReference type="EMBL" id="JADCUA010000005">
    <property type="protein sequence ID" value="KAH9840116.1"/>
    <property type="molecule type" value="Genomic_DNA"/>
</dbReference>
<keyword evidence="2" id="KW-1185">Reference proteome</keyword>
<evidence type="ECO:0008006" key="3">
    <source>
        <dbReference type="Google" id="ProtNLM"/>
    </source>
</evidence>
<reference evidence="1 2" key="1">
    <citation type="journal article" date="2021" name="Environ. Microbiol.">
        <title>Gene family expansions and transcriptome signatures uncover fungal adaptations to wood decay.</title>
        <authorList>
            <person name="Hage H."/>
            <person name="Miyauchi S."/>
            <person name="Viragh M."/>
            <person name="Drula E."/>
            <person name="Min B."/>
            <person name="Chaduli D."/>
            <person name="Navarro D."/>
            <person name="Favel A."/>
            <person name="Norest M."/>
            <person name="Lesage-Meessen L."/>
            <person name="Balint B."/>
            <person name="Merenyi Z."/>
            <person name="de Eugenio L."/>
            <person name="Morin E."/>
            <person name="Martinez A.T."/>
            <person name="Baldrian P."/>
            <person name="Stursova M."/>
            <person name="Martinez M.J."/>
            <person name="Novotny C."/>
            <person name="Magnuson J.K."/>
            <person name="Spatafora J.W."/>
            <person name="Maurice S."/>
            <person name="Pangilinan J."/>
            <person name="Andreopoulos W."/>
            <person name="LaButti K."/>
            <person name="Hundley H."/>
            <person name="Na H."/>
            <person name="Kuo A."/>
            <person name="Barry K."/>
            <person name="Lipzen A."/>
            <person name="Henrissat B."/>
            <person name="Riley R."/>
            <person name="Ahrendt S."/>
            <person name="Nagy L.G."/>
            <person name="Grigoriev I.V."/>
            <person name="Martin F."/>
            <person name="Rosso M.N."/>
        </authorList>
    </citation>
    <scope>NUCLEOTIDE SEQUENCE [LARGE SCALE GENOMIC DNA]</scope>
    <source>
        <strain evidence="1 2">CIRM-BRFM 1785</strain>
    </source>
</reference>
<gene>
    <name evidence="1" type="ORF">C8Q71DRAFT_477915</name>
</gene>
<evidence type="ECO:0000313" key="2">
    <source>
        <dbReference type="Proteomes" id="UP000814176"/>
    </source>
</evidence>